<dbReference type="CDD" id="cd01948">
    <property type="entry name" value="EAL"/>
    <property type="match status" value="1"/>
</dbReference>
<dbReference type="SUPFAM" id="SSF141868">
    <property type="entry name" value="EAL domain-like"/>
    <property type="match status" value="1"/>
</dbReference>
<dbReference type="InterPro" id="IPR000160">
    <property type="entry name" value="GGDEF_dom"/>
</dbReference>
<reference evidence="4 5" key="1">
    <citation type="submission" date="2019-10" db="EMBL/GenBank/DDBJ databases">
        <title>Gracilibacillus sp. nov. isolated from rice seeds.</title>
        <authorList>
            <person name="He S."/>
        </authorList>
    </citation>
    <scope>NUCLEOTIDE SEQUENCE [LARGE SCALE GENOMIC DNA]</scope>
    <source>
        <strain evidence="4 5">TD8</strain>
    </source>
</reference>
<keyword evidence="1" id="KW-0472">Membrane</keyword>
<dbReference type="SUPFAM" id="SSF55073">
    <property type="entry name" value="Nucleotide cyclase"/>
    <property type="match status" value="1"/>
</dbReference>
<evidence type="ECO:0000259" key="3">
    <source>
        <dbReference type="PROSITE" id="PS50887"/>
    </source>
</evidence>
<sequence length="625" mass="73121">SIFSLLVGSIFSNLPASFINRKKWLFSFLMAGVVTSMHYTGIAAATFEFVSDAVIQNGLKTNMKVMQWFIIFITFTIFIAVFFFIFYQKFIRKTMNLQDTTGIVLTDARYHILKANPSFYQIVDQLKLDIKMNQLHSNLPFDIKYMDAFEVREYEYQQCFIEVSKVIAQSDEEVQYLWYFRDISEKKEAEMLMHKMAYYNNVTNLPNRNLLENQIKEWKKKDQRNITCLYIQSHRLRFSMDSLGTYDGESFIRLLANKLKEVISDQDLIVHYENRTFLIFILDAKENQVLELVEKLLHQLTLPIQMKQRSISIAVNIGISNYPLHTNKIGSLVYLANLAMLESSQRSKNQFSIFEKSMLEQSNRKILLEDAMIPALKNQEFTLVYQPIFCVKTGEILNVETLIRWKSEKYGFISPAEFIPIAEENGFINKLGAWIVKEACLQWVEWKRQGYPLVRIAVNVSAIQLAHDQFIRTIEKIIEEAGMDPHYLELEITESSSLNYHHSLKDKLSKLSRLGIYLSLDDFGTGYSSFEHLKELPVNKLKIDRSFIYDLITDQNQQAILRSIIQLGHNLKMDVLMEGVEEEAEVNWLRRNQCDFIQGYYFSRPLSPDKLIEYITLQKHKTVNL</sequence>
<dbReference type="EMBL" id="WEID01000003">
    <property type="protein sequence ID" value="KAB8139402.1"/>
    <property type="molecule type" value="Genomic_DNA"/>
</dbReference>
<accession>A0A7C8GW27</accession>
<dbReference type="InterPro" id="IPR050706">
    <property type="entry name" value="Cyclic-di-GMP_PDE-like"/>
</dbReference>
<comment type="caution">
    <text evidence="4">The sequence shown here is derived from an EMBL/GenBank/DDBJ whole genome shotgun (WGS) entry which is preliminary data.</text>
</comment>
<dbReference type="InterPro" id="IPR001633">
    <property type="entry name" value="EAL_dom"/>
</dbReference>
<dbReference type="SMART" id="SM00267">
    <property type="entry name" value="GGDEF"/>
    <property type="match status" value="1"/>
</dbReference>
<keyword evidence="1" id="KW-1133">Transmembrane helix</keyword>
<dbReference type="RefSeq" id="WP_194287234.1">
    <property type="nucleotide sequence ID" value="NZ_ML762424.1"/>
</dbReference>
<feature type="transmembrane region" description="Helical" evidence="1">
    <location>
        <begin position="65"/>
        <end position="87"/>
    </location>
</feature>
<dbReference type="Gene3D" id="3.20.20.450">
    <property type="entry name" value="EAL domain"/>
    <property type="match status" value="1"/>
</dbReference>
<dbReference type="Gene3D" id="3.30.70.270">
    <property type="match status" value="1"/>
</dbReference>
<evidence type="ECO:0000259" key="2">
    <source>
        <dbReference type="PROSITE" id="PS50883"/>
    </source>
</evidence>
<proteinExistence type="predicted"/>
<dbReference type="InterPro" id="IPR035919">
    <property type="entry name" value="EAL_sf"/>
</dbReference>
<dbReference type="Pfam" id="PF00563">
    <property type="entry name" value="EAL"/>
    <property type="match status" value="1"/>
</dbReference>
<dbReference type="PROSITE" id="PS50883">
    <property type="entry name" value="EAL"/>
    <property type="match status" value="1"/>
</dbReference>
<dbReference type="SMART" id="SM00052">
    <property type="entry name" value="EAL"/>
    <property type="match status" value="1"/>
</dbReference>
<dbReference type="NCBIfam" id="TIGR00254">
    <property type="entry name" value="GGDEF"/>
    <property type="match status" value="1"/>
</dbReference>
<feature type="non-terminal residue" evidence="4">
    <location>
        <position position="1"/>
    </location>
</feature>
<dbReference type="Pfam" id="PF00990">
    <property type="entry name" value="GGDEF"/>
    <property type="match status" value="1"/>
</dbReference>
<name>A0A7C8GW27_9BACI</name>
<evidence type="ECO:0000256" key="1">
    <source>
        <dbReference type="SAM" id="Phobius"/>
    </source>
</evidence>
<feature type="transmembrane region" description="Helical" evidence="1">
    <location>
        <begin position="24"/>
        <end position="45"/>
    </location>
</feature>
<dbReference type="PANTHER" id="PTHR33121:SF71">
    <property type="entry name" value="OXYGEN SENSOR PROTEIN DOSP"/>
    <property type="match status" value="1"/>
</dbReference>
<dbReference type="AlphaFoldDB" id="A0A7C8GW27"/>
<feature type="domain" description="EAL" evidence="2">
    <location>
        <begin position="365"/>
        <end position="619"/>
    </location>
</feature>
<feature type="domain" description="GGDEF" evidence="3">
    <location>
        <begin position="224"/>
        <end position="356"/>
    </location>
</feature>
<dbReference type="GO" id="GO:0071111">
    <property type="term" value="F:cyclic-guanylate-specific phosphodiesterase activity"/>
    <property type="evidence" value="ECO:0007669"/>
    <property type="project" value="InterPro"/>
</dbReference>
<gene>
    <name evidence="4" type="ORF">F9U64_00460</name>
</gene>
<dbReference type="InterPro" id="IPR029787">
    <property type="entry name" value="Nucleotide_cyclase"/>
</dbReference>
<dbReference type="PROSITE" id="PS50887">
    <property type="entry name" value="GGDEF"/>
    <property type="match status" value="1"/>
</dbReference>
<dbReference type="Proteomes" id="UP000480246">
    <property type="component" value="Unassembled WGS sequence"/>
</dbReference>
<evidence type="ECO:0000313" key="4">
    <source>
        <dbReference type="EMBL" id="KAB8139402.1"/>
    </source>
</evidence>
<keyword evidence="1" id="KW-0812">Transmembrane</keyword>
<keyword evidence="5" id="KW-1185">Reference proteome</keyword>
<dbReference type="InterPro" id="IPR043128">
    <property type="entry name" value="Rev_trsase/Diguanyl_cyclase"/>
</dbReference>
<evidence type="ECO:0000313" key="5">
    <source>
        <dbReference type="Proteomes" id="UP000480246"/>
    </source>
</evidence>
<organism evidence="4 5">
    <name type="scientific">Gracilibacillus oryzae</name>
    <dbReference type="NCBI Taxonomy" id="1672701"/>
    <lineage>
        <taxon>Bacteria</taxon>
        <taxon>Bacillati</taxon>
        <taxon>Bacillota</taxon>
        <taxon>Bacilli</taxon>
        <taxon>Bacillales</taxon>
        <taxon>Bacillaceae</taxon>
        <taxon>Gracilibacillus</taxon>
    </lineage>
</organism>
<protein>
    <submittedName>
        <fullName evidence="4">GGDEF domain-containing protein</fullName>
    </submittedName>
</protein>
<dbReference type="PANTHER" id="PTHR33121">
    <property type="entry name" value="CYCLIC DI-GMP PHOSPHODIESTERASE PDEF"/>
    <property type="match status" value="1"/>
</dbReference>